<evidence type="ECO:0000313" key="3">
    <source>
        <dbReference type="Proteomes" id="UP000523447"/>
    </source>
</evidence>
<protein>
    <submittedName>
        <fullName evidence="2">Uncharacterized protein</fullName>
    </submittedName>
</protein>
<proteinExistence type="predicted"/>
<evidence type="ECO:0000313" key="2">
    <source>
        <dbReference type="EMBL" id="NKY87285.1"/>
    </source>
</evidence>
<sequence>MQAFQTRCRAALDQQIRHVTRQPCSKLCVGRIPLPLFPLTFLSFQPRALFSLGGLLLASVICGVGRRTRLPHLLCVRTQIVQFSDRARFACVTRFPGLPLFALDALHDVPEFACNLLGFAFPSFAMLFFLVLPQPIGGFPNLRQSLSSTAVTVGAPLLPPFQFALPDELSNILETFACPVRAIEFVGANQLELPRSQ</sequence>
<keyword evidence="3" id="KW-1185">Reference proteome</keyword>
<keyword evidence="1" id="KW-1133">Transmembrane helix</keyword>
<dbReference type="AlphaFoldDB" id="A0A7X6LZ29"/>
<keyword evidence="1" id="KW-0472">Membrane</keyword>
<evidence type="ECO:0000256" key="1">
    <source>
        <dbReference type="SAM" id="Phobius"/>
    </source>
</evidence>
<feature type="transmembrane region" description="Helical" evidence="1">
    <location>
        <begin position="112"/>
        <end position="132"/>
    </location>
</feature>
<gene>
    <name evidence="2" type="ORF">HGA07_16810</name>
</gene>
<dbReference type="RefSeq" id="WP_157171418.1">
    <property type="nucleotide sequence ID" value="NZ_CAWPHS010000009.1"/>
</dbReference>
<dbReference type="Proteomes" id="UP000523447">
    <property type="component" value="Unassembled WGS sequence"/>
</dbReference>
<reference evidence="2 3" key="1">
    <citation type="submission" date="2020-04" db="EMBL/GenBank/DDBJ databases">
        <title>MicrobeNet Type strains.</title>
        <authorList>
            <person name="Nicholson A.C."/>
        </authorList>
    </citation>
    <scope>NUCLEOTIDE SEQUENCE [LARGE SCALE GENOMIC DNA]</scope>
    <source>
        <strain evidence="2 3">DSM 44445</strain>
    </source>
</reference>
<name>A0A7X6LZ29_9NOCA</name>
<comment type="caution">
    <text evidence="2">The sequence shown here is derived from an EMBL/GenBank/DDBJ whole genome shotgun (WGS) entry which is preliminary data.</text>
</comment>
<keyword evidence="1" id="KW-0812">Transmembrane</keyword>
<dbReference type="EMBL" id="JAAXPE010000017">
    <property type="protein sequence ID" value="NKY87285.1"/>
    <property type="molecule type" value="Genomic_DNA"/>
</dbReference>
<accession>A0A7X6LZ29</accession>
<organism evidence="2 3">
    <name type="scientific">Nocardia veterana</name>
    <dbReference type="NCBI Taxonomy" id="132249"/>
    <lineage>
        <taxon>Bacteria</taxon>
        <taxon>Bacillati</taxon>
        <taxon>Actinomycetota</taxon>
        <taxon>Actinomycetes</taxon>
        <taxon>Mycobacteriales</taxon>
        <taxon>Nocardiaceae</taxon>
        <taxon>Nocardia</taxon>
    </lineage>
</organism>